<comment type="caution">
    <text evidence="2">The sequence shown here is derived from an EMBL/GenBank/DDBJ whole genome shotgun (WGS) entry which is preliminary data.</text>
</comment>
<organism evidence="2 3">
    <name type="scientific">Leifsonella bigeumensis</name>
    <dbReference type="NCBI Taxonomy" id="433643"/>
    <lineage>
        <taxon>Bacteria</taxon>
        <taxon>Bacillati</taxon>
        <taxon>Actinomycetota</taxon>
        <taxon>Actinomycetes</taxon>
        <taxon>Micrococcales</taxon>
        <taxon>Microbacteriaceae</taxon>
        <taxon>Leifsonella</taxon>
    </lineage>
</organism>
<evidence type="ECO:0000256" key="1">
    <source>
        <dbReference type="SAM" id="Phobius"/>
    </source>
</evidence>
<keyword evidence="3" id="KW-1185">Reference proteome</keyword>
<keyword evidence="1" id="KW-0472">Membrane</keyword>
<dbReference type="Proteomes" id="UP001501004">
    <property type="component" value="Unassembled WGS sequence"/>
</dbReference>
<name>A0ABP7FEU1_9MICO</name>
<dbReference type="CDD" id="cd11614">
    <property type="entry name" value="SAF_CpaB_FlgA_like"/>
    <property type="match status" value="1"/>
</dbReference>
<keyword evidence="1" id="KW-0812">Transmembrane</keyword>
<proteinExistence type="predicted"/>
<evidence type="ECO:0000313" key="2">
    <source>
        <dbReference type="EMBL" id="GAA3735844.1"/>
    </source>
</evidence>
<gene>
    <name evidence="2" type="ORF">GCM10022239_09870</name>
</gene>
<dbReference type="EMBL" id="BAABAE010000002">
    <property type="protein sequence ID" value="GAA3735844.1"/>
    <property type="molecule type" value="Genomic_DNA"/>
</dbReference>
<keyword evidence="1" id="KW-1133">Transmembrane helix</keyword>
<reference evidence="3" key="1">
    <citation type="journal article" date="2019" name="Int. J. Syst. Evol. Microbiol.">
        <title>The Global Catalogue of Microorganisms (GCM) 10K type strain sequencing project: providing services to taxonomists for standard genome sequencing and annotation.</title>
        <authorList>
            <consortium name="The Broad Institute Genomics Platform"/>
            <consortium name="The Broad Institute Genome Sequencing Center for Infectious Disease"/>
            <person name="Wu L."/>
            <person name="Ma J."/>
        </authorList>
    </citation>
    <scope>NUCLEOTIDE SEQUENCE [LARGE SCALE GENOMIC DNA]</scope>
    <source>
        <strain evidence="3">JCM 16949</strain>
    </source>
</reference>
<feature type="transmembrane region" description="Helical" evidence="1">
    <location>
        <begin position="30"/>
        <end position="51"/>
    </location>
</feature>
<evidence type="ECO:0008006" key="4">
    <source>
        <dbReference type="Google" id="ProtNLM"/>
    </source>
</evidence>
<evidence type="ECO:0000313" key="3">
    <source>
        <dbReference type="Proteomes" id="UP001501004"/>
    </source>
</evidence>
<protein>
    <recommendedName>
        <fullName evidence="4">SAF domain-containing protein</fullName>
    </recommendedName>
</protein>
<accession>A0ABP7FEU1</accession>
<sequence>MGDSGRDPGWNAGAVRPARQRRPFRFDPRLAIGVVMVVASVVGVYAVVVAADRSVLVYAATSTVNPGDRIYIDDLQPTSVRLGEAAGRYLLPEDVPAEGLLVTRSVAAGELVPASAVGSAASIRFASVVASVSGRLSKAIAPGAVVDVWSAVETDHGVFGPPVVLVGSATIVRVVDAGGLIADGGGEGVEVLVPRDRIARVLEATANGDAVSLVPVSIPAGR</sequence>